<dbReference type="EMBL" id="BQNB010014601">
    <property type="protein sequence ID" value="GJT30145.1"/>
    <property type="molecule type" value="Genomic_DNA"/>
</dbReference>
<proteinExistence type="predicted"/>
<dbReference type="Proteomes" id="UP001151760">
    <property type="component" value="Unassembled WGS sequence"/>
</dbReference>
<reference evidence="1" key="2">
    <citation type="submission" date="2022-01" db="EMBL/GenBank/DDBJ databases">
        <authorList>
            <person name="Yamashiro T."/>
            <person name="Shiraishi A."/>
            <person name="Satake H."/>
            <person name="Nakayama K."/>
        </authorList>
    </citation>
    <scope>NUCLEOTIDE SEQUENCE</scope>
</reference>
<organism evidence="1 2">
    <name type="scientific">Tanacetum coccineum</name>
    <dbReference type="NCBI Taxonomy" id="301880"/>
    <lineage>
        <taxon>Eukaryota</taxon>
        <taxon>Viridiplantae</taxon>
        <taxon>Streptophyta</taxon>
        <taxon>Embryophyta</taxon>
        <taxon>Tracheophyta</taxon>
        <taxon>Spermatophyta</taxon>
        <taxon>Magnoliopsida</taxon>
        <taxon>eudicotyledons</taxon>
        <taxon>Gunneridae</taxon>
        <taxon>Pentapetalae</taxon>
        <taxon>asterids</taxon>
        <taxon>campanulids</taxon>
        <taxon>Asterales</taxon>
        <taxon>Asteraceae</taxon>
        <taxon>Asteroideae</taxon>
        <taxon>Anthemideae</taxon>
        <taxon>Anthemidinae</taxon>
        <taxon>Tanacetum</taxon>
    </lineage>
</organism>
<evidence type="ECO:0000313" key="2">
    <source>
        <dbReference type="Proteomes" id="UP001151760"/>
    </source>
</evidence>
<gene>
    <name evidence="1" type="ORF">Tco_0910420</name>
</gene>
<accession>A0ABQ5CU07</accession>
<keyword evidence="2" id="KW-1185">Reference proteome</keyword>
<name>A0ABQ5CU07_9ASTR</name>
<sequence length="288" mass="33889">MIEEPMKPIKKKDQINFDEEIALKLQAEFDEEERLVREKAEKEKGSNIALIEERDEIQAKIDVDYQLAEKLQAQEQEELSIEEKATLFQQLLEKEESILQLKEYILVEGKEKREEKSYTKMSLQRSQRRNYEKETVELKQCLEIIPDEEEVTIDAIPLAVKSLSIVGWKIHKEERKSYYQIMRANGKSQIYMIFSHMLKSFSREDLEDLYKLVKAKYKSTRLVEDLDLLLLEDLKTMFEPHVEDTCVGIKSLLDAIRISAAHVCVNAAQLELVLLRDFKENMLSVYYC</sequence>
<comment type="caution">
    <text evidence="1">The sequence shown here is derived from an EMBL/GenBank/DDBJ whole genome shotgun (WGS) entry which is preliminary data.</text>
</comment>
<protein>
    <submittedName>
        <fullName evidence="1">Uncharacterized protein</fullName>
    </submittedName>
</protein>
<reference evidence="1" key="1">
    <citation type="journal article" date="2022" name="Int. J. Mol. Sci.">
        <title>Draft Genome of Tanacetum Coccineum: Genomic Comparison of Closely Related Tanacetum-Family Plants.</title>
        <authorList>
            <person name="Yamashiro T."/>
            <person name="Shiraishi A."/>
            <person name="Nakayama K."/>
            <person name="Satake H."/>
        </authorList>
    </citation>
    <scope>NUCLEOTIDE SEQUENCE</scope>
</reference>
<evidence type="ECO:0000313" key="1">
    <source>
        <dbReference type="EMBL" id="GJT30145.1"/>
    </source>
</evidence>